<dbReference type="InterPro" id="IPR036640">
    <property type="entry name" value="ABC1_TM_sf"/>
</dbReference>
<dbReference type="STRING" id="679200.HMPREF9333_01236"/>
<dbReference type="GO" id="GO:0005886">
    <property type="term" value="C:plasma membrane"/>
    <property type="evidence" value="ECO:0007669"/>
    <property type="project" value="UniProtKB-SubCell"/>
</dbReference>
<evidence type="ECO:0000256" key="3">
    <source>
        <dbReference type="ARBA" id="ARBA00022475"/>
    </source>
</evidence>
<dbReference type="CDD" id="cd07346">
    <property type="entry name" value="ABC_6TM_exporters"/>
    <property type="match status" value="1"/>
</dbReference>
<gene>
    <name evidence="12" type="ORF">HMPREF9333_01236</name>
</gene>
<keyword evidence="5" id="KW-0547">Nucleotide-binding</keyword>
<comment type="caution">
    <text evidence="12">The sequence shown here is derived from an EMBL/GenBank/DDBJ whole genome shotgun (WGS) entry which is preliminary data.</text>
</comment>
<dbReference type="Proteomes" id="UP000003011">
    <property type="component" value="Unassembled WGS sequence"/>
</dbReference>
<dbReference type="InterPro" id="IPR003593">
    <property type="entry name" value="AAA+_ATPase"/>
</dbReference>
<evidence type="ECO:0000256" key="1">
    <source>
        <dbReference type="ARBA" id="ARBA00004651"/>
    </source>
</evidence>
<keyword evidence="4 9" id="KW-0812">Transmembrane</keyword>
<accession>G5GI46</accession>
<dbReference type="Gene3D" id="1.20.1560.10">
    <property type="entry name" value="ABC transporter type 1, transmembrane domain"/>
    <property type="match status" value="1"/>
</dbReference>
<feature type="domain" description="ABC transporter" evidence="10">
    <location>
        <begin position="327"/>
        <end position="561"/>
    </location>
</feature>
<dbReference type="GO" id="GO:0005524">
    <property type="term" value="F:ATP binding"/>
    <property type="evidence" value="ECO:0007669"/>
    <property type="project" value="UniProtKB-KW"/>
</dbReference>
<evidence type="ECO:0000256" key="9">
    <source>
        <dbReference type="SAM" id="Phobius"/>
    </source>
</evidence>
<feature type="transmembrane region" description="Helical" evidence="9">
    <location>
        <begin position="128"/>
        <end position="149"/>
    </location>
</feature>
<feature type="transmembrane region" description="Helical" evidence="9">
    <location>
        <begin position="12"/>
        <end position="32"/>
    </location>
</feature>
<evidence type="ECO:0000256" key="8">
    <source>
        <dbReference type="ARBA" id="ARBA00023136"/>
    </source>
</evidence>
<dbReference type="PATRIC" id="fig|679200.3.peg.1317"/>
<reference evidence="12 13" key="1">
    <citation type="submission" date="2011-08" db="EMBL/GenBank/DDBJ databases">
        <title>The Genome Sequence of Johnsonella ignava ATCC 51276.</title>
        <authorList>
            <consortium name="The Broad Institute Genome Sequencing Platform"/>
            <person name="Earl A."/>
            <person name="Ward D."/>
            <person name="Feldgarden M."/>
            <person name="Gevers D."/>
            <person name="Izard J."/>
            <person name="Blanton J.M."/>
            <person name="Baranova O.V."/>
            <person name="Dewhirst F.E."/>
            <person name="Young S.K."/>
            <person name="Zeng Q."/>
            <person name="Gargeya S."/>
            <person name="Fitzgerald M."/>
            <person name="Haas B."/>
            <person name="Abouelleil A."/>
            <person name="Alvarado L."/>
            <person name="Arachchi H.M."/>
            <person name="Berlin A."/>
            <person name="Brown A."/>
            <person name="Chapman S.B."/>
            <person name="Chen Z."/>
            <person name="Dunbar C."/>
            <person name="Freedman E."/>
            <person name="Gearin G."/>
            <person name="Gellesch M."/>
            <person name="Goldberg J."/>
            <person name="Griggs A."/>
            <person name="Gujja S."/>
            <person name="Heiman D."/>
            <person name="Howarth C."/>
            <person name="Larson L."/>
            <person name="Lui A."/>
            <person name="MacDonald P.J.P."/>
            <person name="Montmayeur A."/>
            <person name="Murphy C."/>
            <person name="Neiman D."/>
            <person name="Pearson M."/>
            <person name="Priest M."/>
            <person name="Roberts A."/>
            <person name="Saif S."/>
            <person name="Shea T."/>
            <person name="Shenoy N."/>
            <person name="Sisk P."/>
            <person name="Stolte C."/>
            <person name="Sykes S."/>
            <person name="Wortman J."/>
            <person name="Nusbaum C."/>
            <person name="Birren B."/>
        </authorList>
    </citation>
    <scope>NUCLEOTIDE SEQUENCE [LARGE SCALE GENOMIC DNA]</scope>
    <source>
        <strain evidence="12 13">ATCC 51276</strain>
    </source>
</reference>
<comment type="subcellular location">
    <subcellularLocation>
        <location evidence="1">Cell membrane</location>
        <topology evidence="1">Multi-pass membrane protein</topology>
    </subcellularLocation>
</comment>
<evidence type="ECO:0000256" key="2">
    <source>
        <dbReference type="ARBA" id="ARBA00022448"/>
    </source>
</evidence>
<keyword evidence="2" id="KW-0813">Transport</keyword>
<dbReference type="PROSITE" id="PS50929">
    <property type="entry name" value="ABC_TM1F"/>
    <property type="match status" value="1"/>
</dbReference>
<evidence type="ECO:0000256" key="4">
    <source>
        <dbReference type="ARBA" id="ARBA00022692"/>
    </source>
</evidence>
<evidence type="ECO:0008006" key="14">
    <source>
        <dbReference type="Google" id="ProtNLM"/>
    </source>
</evidence>
<evidence type="ECO:0000313" key="13">
    <source>
        <dbReference type="Proteomes" id="UP000003011"/>
    </source>
</evidence>
<dbReference type="GO" id="GO:0140359">
    <property type="term" value="F:ABC-type transporter activity"/>
    <property type="evidence" value="ECO:0007669"/>
    <property type="project" value="InterPro"/>
</dbReference>
<feature type="transmembrane region" description="Helical" evidence="9">
    <location>
        <begin position="259"/>
        <end position="281"/>
    </location>
</feature>
<dbReference type="InterPro" id="IPR039421">
    <property type="entry name" value="Type_1_exporter"/>
</dbReference>
<dbReference type="PANTHER" id="PTHR24221:SF397">
    <property type="entry name" value="ABC TRANSPORTER, ATP-BINDING TRANSMEMBRANE PROTEIN"/>
    <property type="match status" value="1"/>
</dbReference>
<dbReference type="AlphaFoldDB" id="G5GI46"/>
<feature type="transmembrane region" description="Helical" evidence="9">
    <location>
        <begin position="155"/>
        <end position="175"/>
    </location>
</feature>
<dbReference type="SMART" id="SM00382">
    <property type="entry name" value="AAA"/>
    <property type="match status" value="1"/>
</dbReference>
<dbReference type="InterPro" id="IPR027417">
    <property type="entry name" value="P-loop_NTPase"/>
</dbReference>
<sequence length="572" mass="63720">MMNILKKHSGQILTSVFVAVLGVFCGVVPYFAMAKIVEYIAEGNKNFAIYKTPVLIILCGLLGSVIFHEISTLTSHNLAFRIIEDERKKLARKISRLSMGEVEKRSSGEWTQFMVETLDKMERPIAHVIPEVIANLIIPVVLVIIIFILDWRIGLANLATIPIGMLFSFLMMAGYEEKSRNYQRAAKNMNTTAVEYIRGIQVIKAFNKSASSYGKFVDAVNKNKDGMLNWYLSVCFYMTAAMETFPSTLLFVLPVSLFLYMKGGISVGDLIMCVLLSYASYKPLIKVMSHMDTMANVRVVIDEIRSVMDLPELERGKDIQKISSYDINFENVGFGYNSEKRVFDNLSFNAAEKQLTAIVGYSGGGKSTIAKLIAGYWNVDQGKICIGGVNVKDISIEQNMDLVTYVSQENYLFRKSILENMRFAKPDASIEEIEEACKKASCHDFIMSLPDGYNTVIGEAGSSLSGGERQRVTIARALLKDSPIVLLDEATAYSDPDNEAEIQKSIDALVQNKTVIMIAHRLSTIINANKIIVLADGRIEAEGTHSELLNTSKTYAKMWASHISVYKMAEAK</sequence>
<evidence type="ECO:0000259" key="10">
    <source>
        <dbReference type="PROSITE" id="PS50893"/>
    </source>
</evidence>
<evidence type="ECO:0000313" key="12">
    <source>
        <dbReference type="EMBL" id="EHI55521.1"/>
    </source>
</evidence>
<dbReference type="Gene3D" id="3.40.50.300">
    <property type="entry name" value="P-loop containing nucleotide triphosphate hydrolases"/>
    <property type="match status" value="1"/>
</dbReference>
<keyword evidence="6" id="KW-0067">ATP-binding</keyword>
<keyword evidence="7 9" id="KW-1133">Transmembrane helix</keyword>
<dbReference type="PROSITE" id="PS50893">
    <property type="entry name" value="ABC_TRANSPORTER_2"/>
    <property type="match status" value="1"/>
</dbReference>
<dbReference type="GO" id="GO:0016887">
    <property type="term" value="F:ATP hydrolysis activity"/>
    <property type="evidence" value="ECO:0007669"/>
    <property type="project" value="InterPro"/>
</dbReference>
<keyword evidence="13" id="KW-1185">Reference proteome</keyword>
<dbReference type="PANTHER" id="PTHR24221">
    <property type="entry name" value="ATP-BINDING CASSETTE SUB-FAMILY B"/>
    <property type="match status" value="1"/>
</dbReference>
<name>G5GI46_9FIRM</name>
<dbReference type="PROSITE" id="PS00211">
    <property type="entry name" value="ABC_TRANSPORTER_1"/>
    <property type="match status" value="1"/>
</dbReference>
<dbReference type="InterPro" id="IPR003439">
    <property type="entry name" value="ABC_transporter-like_ATP-bd"/>
</dbReference>
<protein>
    <recommendedName>
        <fullName evidence="14">ABC transporter</fullName>
    </recommendedName>
</protein>
<dbReference type="Pfam" id="PF00664">
    <property type="entry name" value="ABC_membrane"/>
    <property type="match status" value="1"/>
</dbReference>
<feature type="transmembrane region" description="Helical" evidence="9">
    <location>
        <begin position="47"/>
        <end position="67"/>
    </location>
</feature>
<dbReference type="FunFam" id="3.40.50.300:FF:000221">
    <property type="entry name" value="Multidrug ABC transporter ATP-binding protein"/>
    <property type="match status" value="1"/>
</dbReference>
<dbReference type="InterPro" id="IPR017871">
    <property type="entry name" value="ABC_transporter-like_CS"/>
</dbReference>
<dbReference type="SUPFAM" id="SSF52540">
    <property type="entry name" value="P-loop containing nucleoside triphosphate hydrolases"/>
    <property type="match status" value="1"/>
</dbReference>
<dbReference type="Pfam" id="PF00005">
    <property type="entry name" value="ABC_tran"/>
    <property type="match status" value="1"/>
</dbReference>
<dbReference type="eggNOG" id="COG1132">
    <property type="taxonomic scope" value="Bacteria"/>
</dbReference>
<dbReference type="HOGENOM" id="CLU_000604_84_9_9"/>
<dbReference type="GO" id="GO:0034040">
    <property type="term" value="F:ATPase-coupled lipid transmembrane transporter activity"/>
    <property type="evidence" value="ECO:0007669"/>
    <property type="project" value="TreeGrafter"/>
</dbReference>
<feature type="domain" description="ABC transmembrane type-1" evidence="11">
    <location>
        <begin position="13"/>
        <end position="296"/>
    </location>
</feature>
<evidence type="ECO:0000256" key="5">
    <source>
        <dbReference type="ARBA" id="ARBA00022741"/>
    </source>
</evidence>
<feature type="transmembrane region" description="Helical" evidence="9">
    <location>
        <begin position="230"/>
        <end position="253"/>
    </location>
</feature>
<evidence type="ECO:0000256" key="7">
    <source>
        <dbReference type="ARBA" id="ARBA00022989"/>
    </source>
</evidence>
<organism evidence="12 13">
    <name type="scientific">Johnsonella ignava ATCC 51276</name>
    <dbReference type="NCBI Taxonomy" id="679200"/>
    <lineage>
        <taxon>Bacteria</taxon>
        <taxon>Bacillati</taxon>
        <taxon>Bacillota</taxon>
        <taxon>Clostridia</taxon>
        <taxon>Lachnospirales</taxon>
        <taxon>Lachnospiraceae</taxon>
        <taxon>Johnsonella</taxon>
    </lineage>
</organism>
<dbReference type="SUPFAM" id="SSF90123">
    <property type="entry name" value="ABC transporter transmembrane region"/>
    <property type="match status" value="1"/>
</dbReference>
<keyword evidence="3" id="KW-1003">Cell membrane</keyword>
<dbReference type="InterPro" id="IPR011527">
    <property type="entry name" value="ABC1_TM_dom"/>
</dbReference>
<dbReference type="EMBL" id="ACZL01000021">
    <property type="protein sequence ID" value="EHI55521.1"/>
    <property type="molecule type" value="Genomic_DNA"/>
</dbReference>
<keyword evidence="8 9" id="KW-0472">Membrane</keyword>
<proteinExistence type="predicted"/>
<evidence type="ECO:0000259" key="11">
    <source>
        <dbReference type="PROSITE" id="PS50929"/>
    </source>
</evidence>
<evidence type="ECO:0000256" key="6">
    <source>
        <dbReference type="ARBA" id="ARBA00022840"/>
    </source>
</evidence>